<dbReference type="KEGG" id="aia:AWH56_020090"/>
<dbReference type="GO" id="GO:0005829">
    <property type="term" value="C:cytosol"/>
    <property type="evidence" value="ECO:0007669"/>
    <property type="project" value="TreeGrafter"/>
</dbReference>
<dbReference type="EMBL" id="LQXD01000197">
    <property type="protein sequence ID" value="OIJ04747.1"/>
    <property type="molecule type" value="Genomic_DNA"/>
</dbReference>
<name>A0A1S2KYU9_9BACI</name>
<dbReference type="InterPro" id="IPR036412">
    <property type="entry name" value="HAD-like_sf"/>
</dbReference>
<dbReference type="RefSeq" id="WP_071319164.1">
    <property type="nucleotide sequence ID" value="NZ_CP063356.2"/>
</dbReference>
<dbReference type="AlphaFoldDB" id="A0A1S2KYU9"/>
<dbReference type="PANTHER" id="PTHR43434">
    <property type="entry name" value="PHOSPHOGLYCOLATE PHOSPHATASE"/>
    <property type="match status" value="1"/>
</dbReference>
<evidence type="ECO:0000256" key="2">
    <source>
        <dbReference type="ARBA" id="ARBA00022842"/>
    </source>
</evidence>
<dbReference type="GO" id="GO:0006281">
    <property type="term" value="P:DNA repair"/>
    <property type="evidence" value="ECO:0007669"/>
    <property type="project" value="TreeGrafter"/>
</dbReference>
<dbReference type="OrthoDB" id="9792518at2"/>
<dbReference type="InterPro" id="IPR006439">
    <property type="entry name" value="HAD-SF_hydro_IA"/>
</dbReference>
<dbReference type="GO" id="GO:0008967">
    <property type="term" value="F:phosphoglycolate phosphatase activity"/>
    <property type="evidence" value="ECO:0007669"/>
    <property type="project" value="TreeGrafter"/>
</dbReference>
<protein>
    <submittedName>
        <fullName evidence="3">HAD family hydrolase</fullName>
    </submittedName>
    <submittedName>
        <fullName evidence="4">HAD-IA family hydrolase</fullName>
    </submittedName>
</protein>
<reference evidence="4 5" key="3">
    <citation type="journal article" date="2019" name="Int. J. Syst. Evol. Microbiol.">
        <title>Anaerobacillus isosaccharinicus sp. nov., an alkaliphilic bacterium which degrades isosaccharinic acid.</title>
        <authorList>
            <person name="Bassil N.M."/>
            <person name="Lloyd J.R."/>
        </authorList>
    </citation>
    <scope>NUCLEOTIDE SEQUENCE [LARGE SCALE GENOMIC DNA]</scope>
    <source>
        <strain evidence="4 5">NB2006</strain>
    </source>
</reference>
<dbReference type="InterPro" id="IPR041492">
    <property type="entry name" value="HAD_2"/>
</dbReference>
<evidence type="ECO:0000313" key="5">
    <source>
        <dbReference type="Proteomes" id="UP000180175"/>
    </source>
</evidence>
<accession>A0A1S2KYU9</accession>
<evidence type="ECO:0000313" key="3">
    <source>
        <dbReference type="EMBL" id="OIJ04747.1"/>
    </source>
</evidence>
<reference evidence="3 5" key="1">
    <citation type="submission" date="2016-10" db="EMBL/GenBank/DDBJ databases">
        <title>Draft genome sequences of four alkaliphilic bacteria belonging to the Anaerobacillus genus.</title>
        <authorList>
            <person name="Bassil N.M."/>
            <person name="Lloyd J.R."/>
        </authorList>
    </citation>
    <scope>NUCLEOTIDE SEQUENCE [LARGE SCALE GENOMIC DNA]</scope>
    <source>
        <strain evidence="3 5">NB2006</strain>
    </source>
</reference>
<keyword evidence="1 3" id="KW-0378">Hydrolase</keyword>
<dbReference type="Gene3D" id="3.40.50.1000">
    <property type="entry name" value="HAD superfamily/HAD-like"/>
    <property type="match status" value="1"/>
</dbReference>
<sequence>MLKYIIFDFDGTLVDSKEHSIEVINKLAQKYQFQNLTKEQIAKLSRYSIAERCRMMNFPLYKIPFAFIEFLLLYKEGTDQLQLFPGIKELLTNLEDANYKLAVISSNTEENIKQSLHKNKIENVDDILVASIFGKDKVIKKFLKKHRLKASEVLYVGDELRDILACERAGIKIAWVSWGFDSIEVTKENKPDFYAHQPQDIFSIAQSIGG</sequence>
<dbReference type="PANTHER" id="PTHR43434:SF13">
    <property type="entry name" value="PHOSPHOGLYCOLATE PHOSPHATASE"/>
    <property type="match status" value="1"/>
</dbReference>
<dbReference type="Pfam" id="PF13419">
    <property type="entry name" value="HAD_2"/>
    <property type="match status" value="1"/>
</dbReference>
<dbReference type="Gene3D" id="1.10.150.240">
    <property type="entry name" value="Putative phosphatase, domain 2"/>
    <property type="match status" value="1"/>
</dbReference>
<dbReference type="EMBL" id="CP063356">
    <property type="protein sequence ID" value="QOY34991.1"/>
    <property type="molecule type" value="Genomic_DNA"/>
</dbReference>
<dbReference type="InterPro" id="IPR050155">
    <property type="entry name" value="HAD-like_hydrolase_sf"/>
</dbReference>
<evidence type="ECO:0000313" key="4">
    <source>
        <dbReference type="EMBL" id="QOY34991.1"/>
    </source>
</evidence>
<dbReference type="SFLD" id="SFLDG01129">
    <property type="entry name" value="C1.5:_HAD__Beta-PGM__Phosphata"/>
    <property type="match status" value="1"/>
</dbReference>
<gene>
    <name evidence="4" type="ORF">AWH56_020090</name>
    <name evidence="3" type="ORF">AWH56_22510</name>
</gene>
<keyword evidence="2" id="KW-0460">Magnesium</keyword>
<reference evidence="4" key="4">
    <citation type="submission" date="2020-10" db="EMBL/GenBank/DDBJ databases">
        <authorList>
            <person name="Bassil N.M."/>
            <person name="Lloyd J.R."/>
        </authorList>
    </citation>
    <scope>NUCLEOTIDE SEQUENCE</scope>
    <source>
        <strain evidence="4">NB2006</strain>
    </source>
</reference>
<dbReference type="SUPFAM" id="SSF56784">
    <property type="entry name" value="HAD-like"/>
    <property type="match status" value="1"/>
</dbReference>
<keyword evidence="5" id="KW-1185">Reference proteome</keyword>
<organism evidence="3 5">
    <name type="scientific">Anaerobacillus isosaccharinicus</name>
    <dbReference type="NCBI Taxonomy" id="1532552"/>
    <lineage>
        <taxon>Bacteria</taxon>
        <taxon>Bacillati</taxon>
        <taxon>Bacillota</taxon>
        <taxon>Bacilli</taxon>
        <taxon>Bacillales</taxon>
        <taxon>Bacillaceae</taxon>
        <taxon>Anaerobacillus</taxon>
    </lineage>
</organism>
<dbReference type="NCBIfam" id="TIGR01549">
    <property type="entry name" value="HAD-SF-IA-v1"/>
    <property type="match status" value="1"/>
</dbReference>
<dbReference type="InterPro" id="IPR023214">
    <property type="entry name" value="HAD_sf"/>
</dbReference>
<dbReference type="SFLD" id="SFLDS00003">
    <property type="entry name" value="Haloacid_Dehalogenase"/>
    <property type="match status" value="1"/>
</dbReference>
<dbReference type="InterPro" id="IPR023198">
    <property type="entry name" value="PGP-like_dom2"/>
</dbReference>
<reference evidence="4 5" key="2">
    <citation type="journal article" date="2017" name="Genome Announc.">
        <title>Draft Genome Sequences of Four Alkaliphilic Bacteria Belonging to the Anaerobacillus Genus.</title>
        <authorList>
            <person name="Bassil N.M."/>
            <person name="Lloyd J.R."/>
        </authorList>
    </citation>
    <scope>NUCLEOTIDE SEQUENCE [LARGE SCALE GENOMIC DNA]</scope>
    <source>
        <strain evidence="4 5">NB2006</strain>
    </source>
</reference>
<proteinExistence type="predicted"/>
<dbReference type="Proteomes" id="UP000180175">
    <property type="component" value="Chromosome"/>
</dbReference>
<evidence type="ECO:0000256" key="1">
    <source>
        <dbReference type="ARBA" id="ARBA00022801"/>
    </source>
</evidence>